<accession>A0A9X3I934</accession>
<dbReference type="GO" id="GO:0016788">
    <property type="term" value="F:hydrolase activity, acting on ester bonds"/>
    <property type="evidence" value="ECO:0007669"/>
    <property type="project" value="UniProtKB-ARBA"/>
</dbReference>
<evidence type="ECO:0000256" key="2">
    <source>
        <dbReference type="ARBA" id="ARBA00022801"/>
    </source>
</evidence>
<comment type="similarity">
    <text evidence="1">Belongs to the 'GDSL' lipolytic enzyme family.</text>
</comment>
<evidence type="ECO:0000259" key="4">
    <source>
        <dbReference type="Pfam" id="PF13472"/>
    </source>
</evidence>
<proteinExistence type="inferred from homology"/>
<evidence type="ECO:0000256" key="1">
    <source>
        <dbReference type="ARBA" id="ARBA00008668"/>
    </source>
</evidence>
<dbReference type="InterPro" id="IPR037459">
    <property type="entry name" value="RhgT-like"/>
</dbReference>
<dbReference type="CDD" id="cd01821">
    <property type="entry name" value="Rhamnogalacturan_acetylesterase_like"/>
    <property type="match status" value="1"/>
</dbReference>
<gene>
    <name evidence="5" type="ORF">OQZ29_07500</name>
</gene>
<dbReference type="Gene3D" id="3.40.50.1110">
    <property type="entry name" value="SGNH hydrolase"/>
    <property type="match status" value="1"/>
</dbReference>
<dbReference type="Proteomes" id="UP001142592">
    <property type="component" value="Unassembled WGS sequence"/>
</dbReference>
<name>A0A9X3I934_9SPHI</name>
<dbReference type="AlphaFoldDB" id="A0A9X3I934"/>
<dbReference type="PANTHER" id="PTHR43695">
    <property type="entry name" value="PUTATIVE (AFU_ORTHOLOGUE AFUA_2G17250)-RELATED"/>
    <property type="match status" value="1"/>
</dbReference>
<feature type="signal peptide" evidence="3">
    <location>
        <begin position="1"/>
        <end position="20"/>
    </location>
</feature>
<dbReference type="RefSeq" id="WP_010600334.1">
    <property type="nucleotide sequence ID" value="NZ_JAPJUH010000002.1"/>
</dbReference>
<dbReference type="EMBL" id="JAPJUH010000002">
    <property type="protein sequence ID" value="MCX3264584.1"/>
    <property type="molecule type" value="Genomic_DNA"/>
</dbReference>
<dbReference type="PANTHER" id="PTHR43695:SF1">
    <property type="entry name" value="RHAMNOGALACTURONAN ACETYLESTERASE"/>
    <property type="match status" value="1"/>
</dbReference>
<organism evidence="5 6">
    <name type="scientific">Pedobacter agri</name>
    <dbReference type="NCBI Taxonomy" id="454586"/>
    <lineage>
        <taxon>Bacteria</taxon>
        <taxon>Pseudomonadati</taxon>
        <taxon>Bacteroidota</taxon>
        <taxon>Sphingobacteriia</taxon>
        <taxon>Sphingobacteriales</taxon>
        <taxon>Sphingobacteriaceae</taxon>
        <taxon>Pedobacter</taxon>
    </lineage>
</organism>
<evidence type="ECO:0000313" key="5">
    <source>
        <dbReference type="EMBL" id="MCX3264584.1"/>
    </source>
</evidence>
<dbReference type="InterPro" id="IPR013830">
    <property type="entry name" value="SGNH_hydro"/>
</dbReference>
<feature type="chain" id="PRO_5040724601" evidence="3">
    <location>
        <begin position="21"/>
        <end position="245"/>
    </location>
</feature>
<comment type="caution">
    <text evidence="5">The sequence shown here is derived from an EMBL/GenBank/DDBJ whole genome shotgun (WGS) entry which is preliminary data.</text>
</comment>
<dbReference type="Pfam" id="PF13472">
    <property type="entry name" value="Lipase_GDSL_2"/>
    <property type="match status" value="1"/>
</dbReference>
<protein>
    <submittedName>
        <fullName evidence="5">Rhamnogalacturonan acetylesterase</fullName>
    </submittedName>
</protein>
<evidence type="ECO:0000313" key="6">
    <source>
        <dbReference type="Proteomes" id="UP001142592"/>
    </source>
</evidence>
<dbReference type="InterPro" id="IPR036514">
    <property type="entry name" value="SGNH_hydro_sf"/>
</dbReference>
<dbReference type="SUPFAM" id="SSF52266">
    <property type="entry name" value="SGNH hydrolase"/>
    <property type="match status" value="1"/>
</dbReference>
<sequence>MKFKLCLVLLFGAVMFSAFTLSRKQTTLYIIGDSTAANKSEKAYPETGWGMALQAFFKDDVKVDNRALNGRSTKSFRNENRWQPILDQLKAGDYVFIEFGHNDEKVDKPTVGVTLDDFKINLVNYVNETRSKKAIPVLLTPISRRSFKNGILVDSHGGYPAVTRKVADSLKVPLIDMLLKTESLLNRLGDQGSVKLFLHVDSGHVNYPKGKKDDTHLSPDGAREIAGLAVQGMRESKLGLAKHLK</sequence>
<keyword evidence="6" id="KW-1185">Reference proteome</keyword>
<feature type="domain" description="SGNH hydrolase-type esterase" evidence="4">
    <location>
        <begin position="31"/>
        <end position="223"/>
    </location>
</feature>
<keyword evidence="2" id="KW-0378">Hydrolase</keyword>
<reference evidence="5" key="1">
    <citation type="submission" date="2022-11" db="EMBL/GenBank/DDBJ databases">
        <authorList>
            <person name="Graham C."/>
            <person name="Newman J.D."/>
        </authorList>
    </citation>
    <scope>NUCLEOTIDE SEQUENCE</scope>
    <source>
        <strain evidence="5">DSM 19486</strain>
    </source>
</reference>
<evidence type="ECO:0000256" key="3">
    <source>
        <dbReference type="SAM" id="SignalP"/>
    </source>
</evidence>
<keyword evidence="3" id="KW-0732">Signal</keyword>